<dbReference type="InterPro" id="IPR052709">
    <property type="entry name" value="Transposase-MT_Hybrid"/>
</dbReference>
<name>E2AD48_CAMFO</name>
<dbReference type="Proteomes" id="UP000000311">
    <property type="component" value="Unassembled WGS sequence"/>
</dbReference>
<proteinExistence type="predicted"/>
<keyword evidence="2" id="KW-1185">Reference proteome</keyword>
<protein>
    <recommendedName>
        <fullName evidence="3">Histone-lysine N-methyltransferase SETMAR</fullName>
    </recommendedName>
</protein>
<organism evidence="2">
    <name type="scientific">Camponotus floridanus</name>
    <name type="common">Florida carpenter ant</name>
    <dbReference type="NCBI Taxonomy" id="104421"/>
    <lineage>
        <taxon>Eukaryota</taxon>
        <taxon>Metazoa</taxon>
        <taxon>Ecdysozoa</taxon>
        <taxon>Arthropoda</taxon>
        <taxon>Hexapoda</taxon>
        <taxon>Insecta</taxon>
        <taxon>Pterygota</taxon>
        <taxon>Neoptera</taxon>
        <taxon>Endopterygota</taxon>
        <taxon>Hymenoptera</taxon>
        <taxon>Apocrita</taxon>
        <taxon>Aculeata</taxon>
        <taxon>Formicoidea</taxon>
        <taxon>Formicidae</taxon>
        <taxon>Formicinae</taxon>
        <taxon>Camponotus</taxon>
    </lineage>
</organism>
<evidence type="ECO:0008006" key="3">
    <source>
        <dbReference type="Google" id="ProtNLM"/>
    </source>
</evidence>
<feature type="non-terminal residue" evidence="1">
    <location>
        <position position="1"/>
    </location>
</feature>
<evidence type="ECO:0000313" key="1">
    <source>
        <dbReference type="EMBL" id="EFN68642.1"/>
    </source>
</evidence>
<dbReference type="InterPro" id="IPR036397">
    <property type="entry name" value="RNaseH_sf"/>
</dbReference>
<sequence length="107" mass="12622">SETVTADHYQQQFYRLNDELMRKRPVILLHDNAQPCCKNGKRTIGTAKQSPAPASILHTWSDYYLFRSMQHALADTYFSNYEQVQKCIDQWIASKNKSFYRRGIQFL</sequence>
<dbReference type="PANTHER" id="PTHR46060">
    <property type="entry name" value="MARINER MOS1 TRANSPOSASE-LIKE PROTEIN"/>
    <property type="match status" value="1"/>
</dbReference>
<dbReference type="GO" id="GO:0003676">
    <property type="term" value="F:nucleic acid binding"/>
    <property type="evidence" value="ECO:0007669"/>
    <property type="project" value="InterPro"/>
</dbReference>
<accession>E2AD48</accession>
<dbReference type="OMA" id="DQWIASK"/>
<dbReference type="EMBL" id="GL438663">
    <property type="protein sequence ID" value="EFN68642.1"/>
    <property type="molecule type" value="Genomic_DNA"/>
</dbReference>
<reference evidence="1 2" key="1">
    <citation type="journal article" date="2010" name="Science">
        <title>Genomic comparison of the ants Camponotus floridanus and Harpegnathos saltator.</title>
        <authorList>
            <person name="Bonasio R."/>
            <person name="Zhang G."/>
            <person name="Ye C."/>
            <person name="Mutti N.S."/>
            <person name="Fang X."/>
            <person name="Qin N."/>
            <person name="Donahue G."/>
            <person name="Yang P."/>
            <person name="Li Q."/>
            <person name="Li C."/>
            <person name="Zhang P."/>
            <person name="Huang Z."/>
            <person name="Berger S.L."/>
            <person name="Reinberg D."/>
            <person name="Wang J."/>
            <person name="Liebig J."/>
        </authorList>
    </citation>
    <scope>NUCLEOTIDE SEQUENCE [LARGE SCALE GENOMIC DNA]</scope>
    <source>
        <strain evidence="2">C129</strain>
    </source>
</reference>
<gene>
    <name evidence="1" type="ORF">EAG_01213</name>
</gene>
<dbReference type="AlphaFoldDB" id="E2AD48"/>
<feature type="non-terminal residue" evidence="1">
    <location>
        <position position="107"/>
    </location>
</feature>
<dbReference type="PANTHER" id="PTHR46060:SF1">
    <property type="entry name" value="MARINER MOS1 TRANSPOSASE-LIKE PROTEIN"/>
    <property type="match status" value="1"/>
</dbReference>
<dbReference type="Gene3D" id="3.30.420.10">
    <property type="entry name" value="Ribonuclease H-like superfamily/Ribonuclease H"/>
    <property type="match status" value="1"/>
</dbReference>
<evidence type="ECO:0000313" key="2">
    <source>
        <dbReference type="Proteomes" id="UP000000311"/>
    </source>
</evidence>
<dbReference type="InParanoid" id="E2AD48"/>